<gene>
    <name evidence="2" type="ORF">FE810_16400</name>
</gene>
<evidence type="ECO:0000313" key="2">
    <source>
        <dbReference type="EMBL" id="TLU59922.1"/>
    </source>
</evidence>
<keyword evidence="3" id="KW-1185">Reference proteome</keyword>
<keyword evidence="1" id="KW-0812">Transmembrane</keyword>
<sequence length="107" mass="11770">MQPTHSHPLSIPLLVLAVVPAIAIIAWPVSLFMSVFIFDAPGSDKNIANWVILLIMLTYPVPSYVGFKMAKHGHETADLKVCFTGCLLAYSLVPIFYLASLFSPFFS</sequence>
<protein>
    <submittedName>
        <fullName evidence="2">Uncharacterized protein</fullName>
    </submittedName>
</protein>
<dbReference type="Proteomes" id="UP000307790">
    <property type="component" value="Unassembled WGS sequence"/>
</dbReference>
<keyword evidence="1" id="KW-1133">Transmembrane helix</keyword>
<organism evidence="2 3">
    <name type="scientific">Thalassotalea litorea</name>
    <dbReference type="NCBI Taxonomy" id="2020715"/>
    <lineage>
        <taxon>Bacteria</taxon>
        <taxon>Pseudomonadati</taxon>
        <taxon>Pseudomonadota</taxon>
        <taxon>Gammaproteobacteria</taxon>
        <taxon>Alteromonadales</taxon>
        <taxon>Colwelliaceae</taxon>
        <taxon>Thalassotalea</taxon>
    </lineage>
</organism>
<evidence type="ECO:0000313" key="3">
    <source>
        <dbReference type="Proteomes" id="UP000307790"/>
    </source>
</evidence>
<name>A0A5R9IHV1_9GAMM</name>
<dbReference type="EMBL" id="VCBC01000023">
    <property type="protein sequence ID" value="TLU59922.1"/>
    <property type="molecule type" value="Genomic_DNA"/>
</dbReference>
<comment type="caution">
    <text evidence="2">The sequence shown here is derived from an EMBL/GenBank/DDBJ whole genome shotgun (WGS) entry which is preliminary data.</text>
</comment>
<feature type="transmembrane region" description="Helical" evidence="1">
    <location>
        <begin position="12"/>
        <end position="38"/>
    </location>
</feature>
<reference evidence="2 3" key="1">
    <citation type="submission" date="2019-05" db="EMBL/GenBank/DDBJ databases">
        <title>Genome sequences of Thalassotalea litorea 1K03283.</title>
        <authorList>
            <person name="Zhang D."/>
        </authorList>
    </citation>
    <scope>NUCLEOTIDE SEQUENCE [LARGE SCALE GENOMIC DNA]</scope>
    <source>
        <strain evidence="2 3">MCCC 1K03283</strain>
    </source>
</reference>
<dbReference type="AlphaFoldDB" id="A0A5R9IHV1"/>
<evidence type="ECO:0000256" key="1">
    <source>
        <dbReference type="SAM" id="Phobius"/>
    </source>
</evidence>
<feature type="transmembrane region" description="Helical" evidence="1">
    <location>
        <begin position="79"/>
        <end position="99"/>
    </location>
</feature>
<feature type="transmembrane region" description="Helical" evidence="1">
    <location>
        <begin position="50"/>
        <end position="67"/>
    </location>
</feature>
<keyword evidence="1" id="KW-0472">Membrane</keyword>
<dbReference type="RefSeq" id="WP_138321657.1">
    <property type="nucleotide sequence ID" value="NZ_JBHOGV010000007.1"/>
</dbReference>
<accession>A0A5R9IHV1</accession>
<proteinExistence type="predicted"/>
<dbReference type="OrthoDB" id="9929972at2"/>